<dbReference type="GO" id="GO:0005948">
    <property type="term" value="C:acetolactate synthase complex"/>
    <property type="evidence" value="ECO:0007669"/>
    <property type="project" value="TreeGrafter"/>
</dbReference>
<gene>
    <name evidence="3" type="primary">ilvB1</name>
    <name evidence="3" type="ORF">PsAD2_03733</name>
</gene>
<keyword evidence="3" id="KW-0808">Transferase</keyword>
<dbReference type="GO" id="GO:0009097">
    <property type="term" value="P:isoleucine biosynthetic process"/>
    <property type="evidence" value="ECO:0007669"/>
    <property type="project" value="TreeGrafter"/>
</dbReference>
<comment type="caution">
    <text evidence="3">The sequence shown here is derived from an EMBL/GenBank/DDBJ whole genome shotgun (WGS) entry which is preliminary data.</text>
</comment>
<dbReference type="EC" id="2.2.1.6" evidence="3"/>
<dbReference type="GO" id="GO:0003984">
    <property type="term" value="F:acetolactate synthase activity"/>
    <property type="evidence" value="ECO:0007669"/>
    <property type="project" value="UniProtKB-EC"/>
</dbReference>
<feature type="domain" description="Thiamine pyrophosphate enzyme TPP-binding" evidence="2">
    <location>
        <begin position="30"/>
        <end position="169"/>
    </location>
</feature>
<dbReference type="Pfam" id="PF02775">
    <property type="entry name" value="TPP_enzyme_C"/>
    <property type="match status" value="1"/>
</dbReference>
<protein>
    <submittedName>
        <fullName evidence="3">Acetolactate synthase large subunit IlvB1</fullName>
        <ecNumber evidence="3">2.2.1.6</ecNumber>
    </submittedName>
</protein>
<dbReference type="Proteomes" id="UP000076577">
    <property type="component" value="Unassembled WGS sequence"/>
</dbReference>
<evidence type="ECO:0000256" key="1">
    <source>
        <dbReference type="ARBA" id="ARBA00007812"/>
    </source>
</evidence>
<dbReference type="CDD" id="cd00568">
    <property type="entry name" value="TPP_enzymes"/>
    <property type="match status" value="1"/>
</dbReference>
<organism evidence="3 4">
    <name type="scientific">Pseudovibrio axinellae</name>
    <dbReference type="NCBI Taxonomy" id="989403"/>
    <lineage>
        <taxon>Bacteria</taxon>
        <taxon>Pseudomonadati</taxon>
        <taxon>Pseudomonadota</taxon>
        <taxon>Alphaproteobacteria</taxon>
        <taxon>Hyphomicrobiales</taxon>
        <taxon>Stappiaceae</taxon>
        <taxon>Pseudovibrio</taxon>
    </lineage>
</organism>
<dbReference type="GO" id="GO:0009099">
    <property type="term" value="P:L-valine biosynthetic process"/>
    <property type="evidence" value="ECO:0007669"/>
    <property type="project" value="TreeGrafter"/>
</dbReference>
<dbReference type="PANTHER" id="PTHR18968">
    <property type="entry name" value="THIAMINE PYROPHOSPHATE ENZYMES"/>
    <property type="match status" value="1"/>
</dbReference>
<dbReference type="STRING" id="989403.SAMN05421798_1713"/>
<sequence length="175" mass="19088">MHARSSWAILAHVISHLCVAMPEDTIITNGAGNYTVWVHRFYQHRAYRTQLAPTSGSMGYGVPAAVAAKCVHSDRPVVSISGDGCFLMAAQELATCAYEKLNIIHLVVNNGMYGTIRMHQERTYPTRVIGTDLGNPDFVAYAAAFGIPGEVVERTQDFPVTLAHARASKTDILLN</sequence>
<dbReference type="Gene3D" id="3.40.50.970">
    <property type="match status" value="1"/>
</dbReference>
<comment type="similarity">
    <text evidence="1">Belongs to the TPP enzyme family.</text>
</comment>
<dbReference type="EMBL" id="LMCB01000086">
    <property type="protein sequence ID" value="KZL14868.1"/>
    <property type="molecule type" value="Genomic_DNA"/>
</dbReference>
<proteinExistence type="inferred from homology"/>
<dbReference type="PATRIC" id="fig|989403.3.peg.4060"/>
<reference evidence="3 4" key="1">
    <citation type="journal article" date="2016" name="Front. Microbiol.">
        <title>Comparative Genomic Analysis Reveals a Diverse Repertoire of Genes Involved in Prokaryote-Eukaryote Interactions within the Pseudovibrio Genus.</title>
        <authorList>
            <person name="Romano S."/>
            <person name="Fernandez-Guerra A."/>
            <person name="Reen F.J."/>
            <person name="Glockner F.O."/>
            <person name="Crowley S.P."/>
            <person name="O'Sullivan O."/>
            <person name="Cotter P.D."/>
            <person name="Adams C."/>
            <person name="Dobson A.D."/>
            <person name="O'Gara F."/>
        </authorList>
    </citation>
    <scope>NUCLEOTIDE SEQUENCE [LARGE SCALE GENOMIC DNA]</scope>
    <source>
        <strain evidence="3 4">Ad2</strain>
    </source>
</reference>
<name>A0A165VPV0_9HYPH</name>
<accession>A0A165VPV0</accession>
<evidence type="ECO:0000313" key="4">
    <source>
        <dbReference type="Proteomes" id="UP000076577"/>
    </source>
</evidence>
<keyword evidence="4" id="KW-1185">Reference proteome</keyword>
<dbReference type="GO" id="GO:0050660">
    <property type="term" value="F:flavin adenine dinucleotide binding"/>
    <property type="evidence" value="ECO:0007669"/>
    <property type="project" value="TreeGrafter"/>
</dbReference>
<evidence type="ECO:0000313" key="3">
    <source>
        <dbReference type="EMBL" id="KZL14868.1"/>
    </source>
</evidence>
<dbReference type="InterPro" id="IPR045229">
    <property type="entry name" value="TPP_enz"/>
</dbReference>
<dbReference type="GO" id="GO:0030976">
    <property type="term" value="F:thiamine pyrophosphate binding"/>
    <property type="evidence" value="ECO:0007669"/>
    <property type="project" value="InterPro"/>
</dbReference>
<evidence type="ECO:0000259" key="2">
    <source>
        <dbReference type="Pfam" id="PF02775"/>
    </source>
</evidence>
<dbReference type="AlphaFoldDB" id="A0A165VPV0"/>
<dbReference type="PANTHER" id="PTHR18968:SF120">
    <property type="entry name" value="ACETOLACTATE SYNTHASE LARGE SUBUNIT"/>
    <property type="match status" value="1"/>
</dbReference>
<dbReference type="InterPro" id="IPR029061">
    <property type="entry name" value="THDP-binding"/>
</dbReference>
<dbReference type="SUPFAM" id="SSF52518">
    <property type="entry name" value="Thiamin diphosphate-binding fold (THDP-binding)"/>
    <property type="match status" value="1"/>
</dbReference>
<dbReference type="InterPro" id="IPR011766">
    <property type="entry name" value="TPP_enzyme_TPP-bd"/>
</dbReference>